<dbReference type="RefSeq" id="WP_088434341.1">
    <property type="nucleotide sequence ID" value="NZ_SRYW01000009.1"/>
</dbReference>
<dbReference type="AlphaFoldDB" id="A0A246HKG5"/>
<protein>
    <submittedName>
        <fullName evidence="4">Cysteine hydrolase</fullName>
    </submittedName>
    <submittedName>
        <fullName evidence="3">Isochorismatase</fullName>
    </submittedName>
</protein>
<accession>A0A246HKG5</accession>
<dbReference type="OrthoDB" id="9807387at2"/>
<dbReference type="Proteomes" id="UP000306631">
    <property type="component" value="Unassembled WGS sequence"/>
</dbReference>
<proteinExistence type="predicted"/>
<evidence type="ECO:0000313" key="4">
    <source>
        <dbReference type="EMBL" id="TGY33638.1"/>
    </source>
</evidence>
<dbReference type="EMBL" id="SRYW01000009">
    <property type="protein sequence ID" value="TGY33638.1"/>
    <property type="molecule type" value="Genomic_DNA"/>
</dbReference>
<dbReference type="InterPro" id="IPR050272">
    <property type="entry name" value="Isochorismatase-like_hydrls"/>
</dbReference>
<gene>
    <name evidence="3" type="ORF">CEE60_13695</name>
    <name evidence="4" type="ORF">E5352_11915</name>
</gene>
<comment type="caution">
    <text evidence="3">The sequence shown here is derived from an EMBL/GenBank/DDBJ whole genome shotgun (WGS) entry which is preliminary data.</text>
</comment>
<evidence type="ECO:0000313" key="5">
    <source>
        <dbReference type="Proteomes" id="UP000198157"/>
    </source>
</evidence>
<dbReference type="InterPro" id="IPR036380">
    <property type="entry name" value="Isochorismatase-like_sf"/>
</dbReference>
<dbReference type="PANTHER" id="PTHR43540:SF6">
    <property type="entry name" value="ISOCHORISMATASE-LIKE DOMAIN-CONTAINING PROTEIN"/>
    <property type="match status" value="1"/>
</dbReference>
<reference evidence="3 5" key="1">
    <citation type="submission" date="2017-06" db="EMBL/GenBank/DDBJ databases">
        <authorList>
            <person name="Kim H.J."/>
            <person name="Triplett B.A."/>
        </authorList>
    </citation>
    <scope>NUCLEOTIDE SEQUENCE [LARGE SCALE GENOMIC DNA]</scope>
    <source>
        <strain evidence="3 5">13146</strain>
    </source>
</reference>
<dbReference type="InterPro" id="IPR000868">
    <property type="entry name" value="Isochorismatase-like_dom"/>
</dbReference>
<feature type="domain" description="Isochorismatase-like" evidence="2">
    <location>
        <begin position="7"/>
        <end position="158"/>
    </location>
</feature>
<dbReference type="EMBL" id="NIVS01000034">
    <property type="protein sequence ID" value="OWQ52158.1"/>
    <property type="molecule type" value="Genomic_DNA"/>
</dbReference>
<evidence type="ECO:0000256" key="1">
    <source>
        <dbReference type="ARBA" id="ARBA00022801"/>
    </source>
</evidence>
<dbReference type="PANTHER" id="PTHR43540">
    <property type="entry name" value="PEROXYUREIDOACRYLATE/UREIDOACRYLATE AMIDOHYDROLASE-RELATED"/>
    <property type="match status" value="1"/>
</dbReference>
<organism evidence="3 5">
    <name type="scientific">Stenotrophomonas maltophilia</name>
    <name type="common">Pseudomonas maltophilia</name>
    <name type="synonym">Xanthomonas maltophilia</name>
    <dbReference type="NCBI Taxonomy" id="40324"/>
    <lineage>
        <taxon>Bacteria</taxon>
        <taxon>Pseudomonadati</taxon>
        <taxon>Pseudomonadota</taxon>
        <taxon>Gammaproteobacteria</taxon>
        <taxon>Lysobacterales</taxon>
        <taxon>Lysobacteraceae</taxon>
        <taxon>Stenotrophomonas</taxon>
        <taxon>Stenotrophomonas maltophilia group</taxon>
    </lineage>
</organism>
<dbReference type="CDD" id="cd00431">
    <property type="entry name" value="cysteine_hydrolases"/>
    <property type="match status" value="1"/>
</dbReference>
<dbReference type="SUPFAM" id="SSF52499">
    <property type="entry name" value="Isochorismatase-like hydrolases"/>
    <property type="match status" value="1"/>
</dbReference>
<sequence>MKKTTPALLIVDMFSRFDFPEADLIASSALNASKAIARLRQHFKAEGDPVIYANDNFANWQMDFKELVQECLAADGVSAKIATLLRPALDDYFVLKPKHSAFLATPLAVLLAKLGCNQLVVCGMAADSCIASTCFDSNSREYETVVVPEAIAGIGARKARALQLLEDSQAAKVVPIDRYLG</sequence>
<dbReference type="Proteomes" id="UP000198157">
    <property type="component" value="Unassembled WGS sequence"/>
</dbReference>
<evidence type="ECO:0000259" key="2">
    <source>
        <dbReference type="Pfam" id="PF00857"/>
    </source>
</evidence>
<dbReference type="Pfam" id="PF00857">
    <property type="entry name" value="Isochorismatase"/>
    <property type="match status" value="1"/>
</dbReference>
<reference evidence="4 6" key="2">
    <citation type="submission" date="2019-04" db="EMBL/GenBank/DDBJ databases">
        <title>Microbes associate with the intestines of laboratory mice.</title>
        <authorList>
            <person name="Navarre W."/>
            <person name="Wong E."/>
            <person name="Huang K."/>
            <person name="Tropini C."/>
            <person name="Ng K."/>
            <person name="Yu B."/>
        </authorList>
    </citation>
    <scope>NUCLEOTIDE SEQUENCE [LARGE SCALE GENOMIC DNA]</scope>
    <source>
        <strain evidence="4 6">NM62_B4-13</strain>
    </source>
</reference>
<keyword evidence="1 4" id="KW-0378">Hydrolase</keyword>
<dbReference type="Gene3D" id="3.40.50.850">
    <property type="entry name" value="Isochorismatase-like"/>
    <property type="match status" value="1"/>
</dbReference>
<dbReference type="GO" id="GO:0016787">
    <property type="term" value="F:hydrolase activity"/>
    <property type="evidence" value="ECO:0007669"/>
    <property type="project" value="UniProtKB-KW"/>
</dbReference>
<evidence type="ECO:0000313" key="3">
    <source>
        <dbReference type="EMBL" id="OWQ52158.1"/>
    </source>
</evidence>
<name>A0A246HKG5_STEMA</name>
<evidence type="ECO:0000313" key="6">
    <source>
        <dbReference type="Proteomes" id="UP000306631"/>
    </source>
</evidence>